<dbReference type="EMBL" id="NKHU02000268">
    <property type="protein sequence ID" value="RHZ45968.1"/>
    <property type="molecule type" value="Genomic_DNA"/>
</dbReference>
<dbReference type="InterPro" id="IPR024535">
    <property type="entry name" value="RHGA/B-epi-like_pectate_lyase"/>
</dbReference>
<comment type="subcellular location">
    <subcellularLocation>
        <location evidence="1">Secreted</location>
    </subcellularLocation>
</comment>
<evidence type="ECO:0000256" key="6">
    <source>
        <dbReference type="SAM" id="SignalP"/>
    </source>
</evidence>
<dbReference type="GO" id="GO:0008061">
    <property type="term" value="F:chitin binding"/>
    <property type="evidence" value="ECO:0007669"/>
    <property type="project" value="UniProtKB-KW"/>
</dbReference>
<dbReference type="CDD" id="cd23668">
    <property type="entry name" value="GH55_beta13glucanase-like"/>
    <property type="match status" value="1"/>
</dbReference>
<protein>
    <recommendedName>
        <fullName evidence="7">LysM domain-containing protein</fullName>
    </recommendedName>
</protein>
<dbReference type="PROSITE" id="PS51782">
    <property type="entry name" value="LYSM"/>
    <property type="match status" value="2"/>
</dbReference>
<evidence type="ECO:0000313" key="9">
    <source>
        <dbReference type="Proteomes" id="UP000215305"/>
    </source>
</evidence>
<feature type="domain" description="LysM" evidence="7">
    <location>
        <begin position="1159"/>
        <end position="1205"/>
    </location>
</feature>
<accession>A0A397G8M4</accession>
<evidence type="ECO:0000256" key="5">
    <source>
        <dbReference type="ARBA" id="ARBA00023026"/>
    </source>
</evidence>
<feature type="chain" id="PRO_5017277893" description="LysM domain-containing protein" evidence="6">
    <location>
        <begin position="20"/>
        <end position="1398"/>
    </location>
</feature>
<comment type="caution">
    <text evidence="8">The sequence shown here is derived from an EMBL/GenBank/DDBJ whole genome shotgun (WGS) entry which is preliminary data.</text>
</comment>
<evidence type="ECO:0000256" key="1">
    <source>
        <dbReference type="ARBA" id="ARBA00004613"/>
    </source>
</evidence>
<dbReference type="GO" id="GO:0005576">
    <property type="term" value="C:extracellular region"/>
    <property type="evidence" value="ECO:0007669"/>
    <property type="project" value="UniProtKB-SubCell"/>
</dbReference>
<dbReference type="Gene3D" id="3.10.350.10">
    <property type="entry name" value="LysM domain"/>
    <property type="match status" value="3"/>
</dbReference>
<dbReference type="PANTHER" id="PTHR34997:SF16">
    <property type="entry name" value="LYSM DOMAIN-CONTAINING PROTEIN"/>
    <property type="match status" value="1"/>
</dbReference>
<dbReference type="RefSeq" id="XP_026610936.1">
    <property type="nucleotide sequence ID" value="XM_026754690.1"/>
</dbReference>
<evidence type="ECO:0000256" key="2">
    <source>
        <dbReference type="ARBA" id="ARBA00022525"/>
    </source>
</evidence>
<dbReference type="GeneID" id="38123045"/>
<dbReference type="InterPro" id="IPR018392">
    <property type="entry name" value="LysM"/>
</dbReference>
<dbReference type="Pfam" id="PF12708">
    <property type="entry name" value="Pect-lyase_RHGA_epim"/>
    <property type="match status" value="2"/>
</dbReference>
<organism evidence="8 9">
    <name type="scientific">Aspergillus thermomutatus</name>
    <name type="common">Neosartorya pseudofischeri</name>
    <dbReference type="NCBI Taxonomy" id="41047"/>
    <lineage>
        <taxon>Eukaryota</taxon>
        <taxon>Fungi</taxon>
        <taxon>Dikarya</taxon>
        <taxon>Ascomycota</taxon>
        <taxon>Pezizomycotina</taxon>
        <taxon>Eurotiomycetes</taxon>
        <taxon>Eurotiomycetidae</taxon>
        <taxon>Eurotiales</taxon>
        <taxon>Aspergillaceae</taxon>
        <taxon>Aspergillus</taxon>
        <taxon>Aspergillus subgen. Fumigati</taxon>
    </lineage>
</organism>
<keyword evidence="9" id="KW-1185">Reference proteome</keyword>
<dbReference type="SMART" id="SM00257">
    <property type="entry name" value="LysM"/>
    <property type="match status" value="2"/>
</dbReference>
<name>A0A397G8M4_ASPTH</name>
<evidence type="ECO:0000259" key="7">
    <source>
        <dbReference type="PROSITE" id="PS51782"/>
    </source>
</evidence>
<evidence type="ECO:0000256" key="3">
    <source>
        <dbReference type="ARBA" id="ARBA00022669"/>
    </source>
</evidence>
<feature type="signal peptide" evidence="6">
    <location>
        <begin position="1"/>
        <end position="19"/>
    </location>
</feature>
<evidence type="ECO:0000313" key="8">
    <source>
        <dbReference type="EMBL" id="RHZ45968.1"/>
    </source>
</evidence>
<dbReference type="OrthoDB" id="1046782at2759"/>
<dbReference type="STRING" id="41047.A0A397G8M4"/>
<dbReference type="InterPro" id="IPR011050">
    <property type="entry name" value="Pectin_lyase_fold/virulence"/>
</dbReference>
<dbReference type="InterPro" id="IPR036779">
    <property type="entry name" value="LysM_dom_sf"/>
</dbReference>
<sequence>MVSFRTVLLLCLQAVGIVADGLHGHGHMQHHKYHGHQPRAVNASTTSDAADMVQRALAVLAHVNRERVEYPNFNKNQFQTASSATENVSTAQPLDYSPAAVRNVTLKARQSAEQNGSAPYTIPPELAEAARIMAESHPQQPQGDHSDVATRMRRKYRTKGNDTNTPRQALIRPNGLFDYSPFGASAIEYNANSSTAGTIEKRDAPTEYWMASMEKNGASPFAPESYKVWRNVRDYGAVGDGVTDDTDAINRAISDGGRCGANCGSSTIYPAVVWFPAGTYLVSSPIIQYYNTQFLGDPLNVPTILAASSFVGLGVITSDVYVGDTEEWYINQNNFLRSIRNFKIDIRLTDPSAYICAIHWQVAQGTSLENIEFYMLYNTDVPGNKQQGIYMENGSGGFLADLTFVGGNFGAYFGNQQFTTSQLVFVNCSTALQVHWDWAWTMQDYVIESCQNGLTIVGGAGGPMSNGQGVGSIVLADAIIANTPNGIITSLYAENSTSFLIQNVGFFNVQTAIQDSATGQVLLAGGNEVLKDSWGFGMTVDNSTGTGTFVNGQDIPVMNRTDALVGTNAYVKANLYTRRRPKYDDLSASQFVNVKTLGAKGDGKTDDTVVLNNILSQAANLSSVVYFPFGVYIIKDTLRVPVGSRIIGQAWSQIMATGPKFEDMKNPHVAVQVGQPGDTGIVEIQDMMFTVSGPTAGAILVEWNIHESSQGSAAMWDSHVRVGGAIGSNLQKDQCPKQSGAINLNCIAASLLLHLTPKSSAYLENIWVWVADHDLDVTTQDQIDVYSARGVLIESQLAWLYGTASEHSVLYQYQLSGAQNILMAMIQTESPYFQPVPPAPAPFSTGVFPSDPLFDNCEADSLTCGFAWAVRILDSSSIYILGTGLYSWFSNYSQDCMSTESCQARGFEIEESYDIWIYNLCTKAIVEMISPVKSVPTYAKDNMNGFLASILAWLNGAKQTAGQRDFPGFMLYTSAALEAYDLPTACKTSLMERINCDSYMLMFMEPSYHGTLYNDTLTDSICDAGCGDSLGRWFDSVSQNCAGYNITGAVPPMLGGRLWAAYNETCIKDTQTGDYCNDVIDNFTLVDSIDAMPESEMCSYCYVERLQMMQRTPYSVYDEYYQSVLETVQQRCGLTGPTDILPSPITLPEQEEPICLSGITHTTVDGDTCDSIAQANSLSSAALYMGNQDQIYNCSTIPANLNLCLPLPCSQTYILQPDDTCTTIESAASLQLGDLRAFNPWISFACDNLQIASGIYGKTLCLTPQGGFHNSSAPSNGSSTAPSMSDGYVYAATPPPTNATLAPNSTINCGRWYEAAGNDTCAEICVKEGITGPLFTAVNPSLDAGNCTASLHTGLTYCVGPTYNWNLTSADDGPIPSPSSSAAVAASSAAVYGRHLFL</sequence>
<dbReference type="Gene3D" id="2.160.20.10">
    <property type="entry name" value="Single-stranded right-handed beta-helix, Pectin lyase-like"/>
    <property type="match status" value="2"/>
</dbReference>
<keyword evidence="5" id="KW-0843">Virulence</keyword>
<dbReference type="InterPro" id="IPR012334">
    <property type="entry name" value="Pectin_lyas_fold"/>
</dbReference>
<dbReference type="Proteomes" id="UP000215305">
    <property type="component" value="Unassembled WGS sequence"/>
</dbReference>
<keyword evidence="4 6" id="KW-0732">Signal</keyword>
<dbReference type="SUPFAM" id="SSF51126">
    <property type="entry name" value="Pectin lyase-like"/>
    <property type="match status" value="2"/>
</dbReference>
<gene>
    <name evidence="8" type="ORF">CDV56_101071</name>
</gene>
<evidence type="ECO:0000256" key="4">
    <source>
        <dbReference type="ARBA" id="ARBA00022729"/>
    </source>
</evidence>
<dbReference type="InterPro" id="IPR052210">
    <property type="entry name" value="LysM1-like"/>
</dbReference>
<feature type="domain" description="LysM" evidence="7">
    <location>
        <begin position="1211"/>
        <end position="1257"/>
    </location>
</feature>
<dbReference type="CDD" id="cd00118">
    <property type="entry name" value="LysM"/>
    <property type="match status" value="1"/>
</dbReference>
<proteinExistence type="predicted"/>
<dbReference type="VEuPathDB" id="FungiDB:CDV56_101071"/>
<keyword evidence="2" id="KW-0964">Secreted</keyword>
<keyword evidence="3" id="KW-0147">Chitin-binding</keyword>
<reference evidence="8" key="1">
    <citation type="submission" date="2018-08" db="EMBL/GenBank/DDBJ databases">
        <title>Draft genome sequence of azole-resistant Aspergillus thermomutatus (Neosartorya pseudofischeri) strain HMR AF 39, isolated from a human nasal aspirate.</title>
        <authorList>
            <person name="Parent-Michaud M."/>
            <person name="Dufresne P.J."/>
            <person name="Fournier E."/>
            <person name="Martineau C."/>
            <person name="Moreira S."/>
            <person name="Perkins V."/>
            <person name="De Repentigny L."/>
            <person name="Dufresne S.F."/>
        </authorList>
    </citation>
    <scope>NUCLEOTIDE SEQUENCE [LARGE SCALE GENOMIC DNA]</scope>
    <source>
        <strain evidence="8">HMR AF 39</strain>
    </source>
</reference>
<dbReference type="FunFam" id="2.160.20.10:FF:000049">
    <property type="entry name" value="Putative exo-beta-1,3-glucanase"/>
    <property type="match status" value="1"/>
</dbReference>
<dbReference type="PANTHER" id="PTHR34997">
    <property type="entry name" value="AM15"/>
    <property type="match status" value="1"/>
</dbReference>